<dbReference type="OrthoDB" id="6349953at2759"/>
<feature type="compositionally biased region" description="Basic and acidic residues" evidence="10">
    <location>
        <begin position="40"/>
        <end position="54"/>
    </location>
</feature>
<gene>
    <name evidence="11" type="ORF">E0L32_007271</name>
</gene>
<dbReference type="PANTHER" id="PTHR10631">
    <property type="entry name" value="N 2 ,N 2 -DIMETHYLGUANOSINE TRNA METHYLTRANSFERASE"/>
    <property type="match status" value="1"/>
</dbReference>
<comment type="catalytic activity">
    <reaction evidence="8 9">
        <text>guanosine(26) in tRNA + 2 S-adenosyl-L-methionine = N(2)-dimethylguanosine(26) in tRNA + 2 S-adenosyl-L-homocysteine + 2 H(+)</text>
        <dbReference type="Rhea" id="RHEA:43140"/>
        <dbReference type="Rhea" id="RHEA-COMP:10359"/>
        <dbReference type="Rhea" id="RHEA-COMP:10360"/>
        <dbReference type="ChEBI" id="CHEBI:15378"/>
        <dbReference type="ChEBI" id="CHEBI:57856"/>
        <dbReference type="ChEBI" id="CHEBI:59789"/>
        <dbReference type="ChEBI" id="CHEBI:74269"/>
        <dbReference type="ChEBI" id="CHEBI:74513"/>
        <dbReference type="EC" id="2.1.1.216"/>
    </reaction>
</comment>
<dbReference type="EMBL" id="SKBQ01000044">
    <property type="protein sequence ID" value="TPX11968.1"/>
    <property type="molecule type" value="Genomic_DNA"/>
</dbReference>
<feature type="region of interest" description="Disordered" evidence="10">
    <location>
        <begin position="35"/>
        <end position="59"/>
    </location>
</feature>
<dbReference type="SUPFAM" id="SSF53335">
    <property type="entry name" value="S-adenosyl-L-methionine-dependent methyltransferases"/>
    <property type="match status" value="1"/>
</dbReference>
<evidence type="ECO:0000256" key="9">
    <source>
        <dbReference type="PROSITE-ProRule" id="PRU00958"/>
    </source>
</evidence>
<feature type="compositionally biased region" description="Basic residues" evidence="10">
    <location>
        <begin position="87"/>
        <end position="103"/>
    </location>
</feature>
<dbReference type="AlphaFoldDB" id="A0A507B540"/>
<name>A0A507B540_9PEZI</name>
<keyword evidence="2 9" id="KW-0489">Methyltransferase</keyword>
<comment type="caution">
    <text evidence="11">The sequence shown here is derived from an EMBL/GenBank/DDBJ whole genome shotgun (WGS) entry which is preliminary data.</text>
</comment>
<dbReference type="GeneID" id="41974718"/>
<evidence type="ECO:0000256" key="3">
    <source>
        <dbReference type="ARBA" id="ARBA00022679"/>
    </source>
</evidence>
<dbReference type="GO" id="GO:0000049">
    <property type="term" value="F:tRNA binding"/>
    <property type="evidence" value="ECO:0007669"/>
    <property type="project" value="UniProtKB-UniRule"/>
</dbReference>
<feature type="region of interest" description="Disordered" evidence="10">
    <location>
        <begin position="85"/>
        <end position="135"/>
    </location>
</feature>
<evidence type="ECO:0000256" key="4">
    <source>
        <dbReference type="ARBA" id="ARBA00022691"/>
    </source>
</evidence>
<keyword evidence="4 9" id="KW-0949">S-adenosyl-L-methionine</keyword>
<evidence type="ECO:0000256" key="6">
    <source>
        <dbReference type="ARBA" id="ARBA00022884"/>
    </source>
</evidence>
<evidence type="ECO:0000256" key="8">
    <source>
        <dbReference type="ARBA" id="ARBA00051897"/>
    </source>
</evidence>
<evidence type="ECO:0000256" key="5">
    <source>
        <dbReference type="ARBA" id="ARBA00022694"/>
    </source>
</evidence>
<comment type="similarity">
    <text evidence="9">Belongs to the class I-like SAM-binding methyltransferase superfamily. Trm1 family.</text>
</comment>
<dbReference type="PANTHER" id="PTHR10631:SF3">
    <property type="entry name" value="TRNA (GUANINE(26)-N(2))-DIMETHYLTRANSFERASE"/>
    <property type="match status" value="1"/>
</dbReference>
<dbReference type="GO" id="GO:0160104">
    <property type="term" value="F:tRNA (guanine(26)-N2)-dimethyltransferase activity"/>
    <property type="evidence" value="ECO:0007669"/>
    <property type="project" value="UniProtKB-UniRule"/>
</dbReference>
<dbReference type="STRING" id="1093900.A0A507B540"/>
<dbReference type="Gene3D" id="3.40.50.150">
    <property type="entry name" value="Vaccinia Virus protein VP39"/>
    <property type="match status" value="1"/>
</dbReference>
<dbReference type="InParanoid" id="A0A507B540"/>
<dbReference type="PROSITE" id="PS51626">
    <property type="entry name" value="SAM_MT_TRM1"/>
    <property type="match status" value="1"/>
</dbReference>
<reference evidence="11 12" key="1">
    <citation type="submission" date="2019-06" db="EMBL/GenBank/DDBJ databases">
        <title>Draft genome sequence of the filamentous fungus Phialemoniopsis curvata isolated from diesel fuel.</title>
        <authorList>
            <person name="Varaljay V.A."/>
            <person name="Lyon W.J."/>
            <person name="Crouch A.L."/>
            <person name="Drake C.E."/>
            <person name="Hollomon J.M."/>
            <person name="Nadeau L.J."/>
            <person name="Nunn H.S."/>
            <person name="Stevenson B.S."/>
            <person name="Bojanowski C.L."/>
            <person name="Crookes-Goodson W.J."/>
        </authorList>
    </citation>
    <scope>NUCLEOTIDE SEQUENCE [LARGE SCALE GENOMIC DNA]</scope>
    <source>
        <strain evidence="11 12">D216</strain>
    </source>
</reference>
<dbReference type="EC" id="2.1.1.216" evidence="7 9"/>
<evidence type="ECO:0000256" key="1">
    <source>
        <dbReference type="ARBA" id="ARBA00022555"/>
    </source>
</evidence>
<dbReference type="InterPro" id="IPR002905">
    <property type="entry name" value="Trm1"/>
</dbReference>
<keyword evidence="6 9" id="KW-0694">RNA-binding</keyword>
<keyword evidence="1 9" id="KW-0820">tRNA-binding</keyword>
<dbReference type="InterPro" id="IPR029063">
    <property type="entry name" value="SAM-dependent_MTases_sf"/>
</dbReference>
<keyword evidence="5 9" id="KW-0819">tRNA processing</keyword>
<sequence>MTDAQDISALPAPGQAIVHDGKRYTTIKEGLAHILVPEGPKAKDDTQKKAKSEDDAGQQVFYNPIQQFNRDLSVLAIRAHAAEALARRGKKLPRHSGKKRKRQDIKEEAEEESVRKLEKLSVPEASQDAPAQAARGATVELKQGDEAITVGQAAAEADAGAEAAPSEGNTGITAPRGPKLRILDALSATGLRALRYAHELPFNTLVTANDLLTVATESIKLNVKHNRLEDKITVSKGDALAHMYTLIAKELNRNHEGSGKSEKYDVIDLDPYGSAAAFFDAALQSVRDDGGLLCVTCTDAGVWASQGYPEKTFALYGGIPMKGSHSHEAGLRIILQGIMSSAARYGLVIEPLLSLSIDFYCRVFVRVRRSPAGVKFQAGKTMFVYNCDSGCGAWSTQMLLRNRTQQNKSGNGVFYKHSFAMAPTAEPKCEHCGMKTHLSGPMYAGPIHSPEFIRSVLDLLPEVSKDTYRTTERIRGMLQTALEEIMELPSALEESKDETEVGTDKVKAEVKVEKSKEDELAALDPCPLFFLPTQLARVMHCQTPGDDMMRGALRRLGYEARRSHCKGGSIKTNAPWSVIWEIMREWVRQKAPVKEENIKPGTAAYTLLGLGKSSQNQAEEKNGVAEDKPKLEVVFDEKLGREPNKEKLVRYQANPRENWGPMARARGK</sequence>
<dbReference type="RefSeq" id="XP_030993679.1">
    <property type="nucleotide sequence ID" value="XM_031141996.1"/>
</dbReference>
<dbReference type="Proteomes" id="UP000319257">
    <property type="component" value="Unassembled WGS sequence"/>
</dbReference>
<keyword evidence="3 9" id="KW-0808">Transferase</keyword>
<feature type="compositionally biased region" description="Basic and acidic residues" evidence="10">
    <location>
        <begin position="112"/>
        <end position="121"/>
    </location>
</feature>
<organism evidence="11 12">
    <name type="scientific">Thyridium curvatum</name>
    <dbReference type="NCBI Taxonomy" id="1093900"/>
    <lineage>
        <taxon>Eukaryota</taxon>
        <taxon>Fungi</taxon>
        <taxon>Dikarya</taxon>
        <taxon>Ascomycota</taxon>
        <taxon>Pezizomycotina</taxon>
        <taxon>Sordariomycetes</taxon>
        <taxon>Sordariomycetidae</taxon>
        <taxon>Thyridiales</taxon>
        <taxon>Thyridiaceae</taxon>
        <taxon>Thyridium</taxon>
    </lineage>
</organism>
<dbReference type="Gene3D" id="3.30.56.70">
    <property type="entry name" value="N2,N2-dimethylguanosine tRNA methyltransferase, C-terminal domain"/>
    <property type="match status" value="1"/>
</dbReference>
<dbReference type="FunCoup" id="A0A507B540">
    <property type="interactions" value="1127"/>
</dbReference>
<feature type="region of interest" description="Disordered" evidence="10">
    <location>
        <begin position="154"/>
        <end position="176"/>
    </location>
</feature>
<dbReference type="GO" id="GO:0005634">
    <property type="term" value="C:nucleus"/>
    <property type="evidence" value="ECO:0007669"/>
    <property type="project" value="TreeGrafter"/>
</dbReference>
<feature type="compositionally biased region" description="Low complexity" evidence="10">
    <location>
        <begin position="154"/>
        <end position="164"/>
    </location>
</feature>
<keyword evidence="12" id="KW-1185">Reference proteome</keyword>
<evidence type="ECO:0000256" key="7">
    <source>
        <dbReference type="ARBA" id="ARBA00039099"/>
    </source>
</evidence>
<dbReference type="FunFam" id="3.30.56.70:FF:000001">
    <property type="entry name" value="tRNA (guanine(26)-N(2))-dimethyltransferase"/>
    <property type="match status" value="1"/>
</dbReference>
<protein>
    <recommendedName>
        <fullName evidence="7 9">tRNA (guanine(26)-N(2))-dimethyltransferase</fullName>
        <ecNumber evidence="7 9">2.1.1.216</ecNumber>
    </recommendedName>
</protein>
<proteinExistence type="inferred from homology"/>
<evidence type="ECO:0000313" key="11">
    <source>
        <dbReference type="EMBL" id="TPX11968.1"/>
    </source>
</evidence>
<evidence type="ECO:0000256" key="10">
    <source>
        <dbReference type="SAM" id="MobiDB-lite"/>
    </source>
</evidence>
<dbReference type="Pfam" id="PF02005">
    <property type="entry name" value="TRM"/>
    <property type="match status" value="2"/>
</dbReference>
<evidence type="ECO:0000256" key="2">
    <source>
        <dbReference type="ARBA" id="ARBA00022603"/>
    </source>
</evidence>
<dbReference type="GO" id="GO:0002940">
    <property type="term" value="P:tRNA N2-guanine methylation"/>
    <property type="evidence" value="ECO:0007669"/>
    <property type="project" value="TreeGrafter"/>
</dbReference>
<accession>A0A507B540</accession>
<dbReference type="InterPro" id="IPR042296">
    <property type="entry name" value="tRNA_met_Trm1_C"/>
</dbReference>
<evidence type="ECO:0000313" key="12">
    <source>
        <dbReference type="Proteomes" id="UP000319257"/>
    </source>
</evidence>
<feature type="region of interest" description="Disordered" evidence="10">
    <location>
        <begin position="645"/>
        <end position="668"/>
    </location>
</feature>